<feature type="domain" description="Alcohol dehydrogenase iron-type/glycerol dehydrogenase GldA" evidence="5">
    <location>
        <begin position="10"/>
        <end position="144"/>
    </location>
</feature>
<feature type="binding site" evidence="3">
    <location>
        <position position="274"/>
    </location>
    <ligand>
        <name>glycerol</name>
        <dbReference type="ChEBI" id="CHEBI:17754"/>
    </ligand>
</feature>
<sequence length="372" mass="40706">MEAITVQGAPMQYECGQGALEKLPIYLQALEIERVTVLHGKTALQAAQPFLTNEKTENWEYIELTGPCTEGMTDRLASELQGKSDAIIGIGGGTILDIAKAVGYKAKLKTVLIPTVASTCAAWTPLSVFYNQAGEFSHYSIFPTATALVLIEPEIIAKGPVAYLRAGIGDTLAKFYEAEALLESFFQNESLPVAVQVGREAAELCKQILLKDGREAIQSCENQLVTAEIIRVIEANIIAGGMVGGFAGKYGRVAGAHSVHNGLTAVKETHAFLHGEKVAYGILVQLAIECNWKEIEQIIPFYVETKLPYRLKEFSIDPENKQVLAFIIGKALRESESIHLMKQTVSEQSLLEAIWGLEKFAEDFLNRSKTKN</sequence>
<feature type="binding site" evidence="4">
    <location>
        <begin position="93"/>
        <end position="97"/>
    </location>
    <ligand>
        <name>NAD(+)</name>
        <dbReference type="ChEBI" id="CHEBI:57540"/>
    </ligand>
</feature>
<keyword evidence="2" id="KW-0560">Oxidoreductase</keyword>
<keyword evidence="4" id="KW-0520">NAD</keyword>
<reference evidence="6 8" key="1">
    <citation type="submission" date="2017-11" db="EMBL/GenBank/DDBJ databases">
        <title>Comparitive Functional Genomics of Dry Heat Resistant strains isolated from the Viking Spacecraft.</title>
        <authorList>
            <person name="Seuylemezian A."/>
            <person name="Cooper K."/>
            <person name="Vaishampayan P."/>
        </authorList>
    </citation>
    <scope>NUCLEOTIDE SEQUENCE [LARGE SCALE GENOMIC DNA]</scope>
    <source>
        <strain evidence="6 8">M4.6</strain>
    </source>
</reference>
<dbReference type="InterPro" id="IPR001670">
    <property type="entry name" value="ADH_Fe/GldA"/>
</dbReference>
<evidence type="ECO:0000256" key="3">
    <source>
        <dbReference type="PIRSR" id="PIRSR000112-1"/>
    </source>
</evidence>
<dbReference type="OrthoDB" id="5198708at2"/>
<feature type="binding site" evidence="3">
    <location>
        <position position="170"/>
    </location>
    <ligand>
        <name>glycerol</name>
        <dbReference type="ChEBI" id="CHEBI:17754"/>
    </ligand>
</feature>
<feature type="binding site" evidence="3">
    <location>
        <position position="257"/>
    </location>
    <ligand>
        <name>glycerol</name>
        <dbReference type="ChEBI" id="CHEBI:17754"/>
    </ligand>
</feature>
<dbReference type="Proteomes" id="UP000235114">
    <property type="component" value="Unassembled WGS sequence"/>
</dbReference>
<gene>
    <name evidence="6" type="ORF">CU635_10310</name>
    <name evidence="7" type="ORF">CVD25_10885</name>
</gene>
<evidence type="ECO:0000313" key="6">
    <source>
        <dbReference type="EMBL" id="PLR82865.1"/>
    </source>
</evidence>
<proteinExistence type="predicted"/>
<protein>
    <submittedName>
        <fullName evidence="6">Oxidoreductase</fullName>
    </submittedName>
</protein>
<feature type="binding site" evidence="4">
    <location>
        <position position="126"/>
    </location>
    <ligand>
        <name>NAD(+)</name>
        <dbReference type="ChEBI" id="CHEBI:57540"/>
    </ligand>
</feature>
<comment type="caution">
    <text evidence="6">The sequence shown here is derived from an EMBL/GenBank/DDBJ whole genome shotgun (WGS) entry which is preliminary data.</text>
</comment>
<evidence type="ECO:0000313" key="7">
    <source>
        <dbReference type="EMBL" id="PLR97130.1"/>
    </source>
</evidence>
<evidence type="ECO:0000313" key="8">
    <source>
        <dbReference type="Proteomes" id="UP000234951"/>
    </source>
</evidence>
<keyword evidence="9" id="KW-1185">Reference proteome</keyword>
<dbReference type="Gene3D" id="1.20.1090.10">
    <property type="entry name" value="Dehydroquinate synthase-like - alpha domain"/>
    <property type="match status" value="1"/>
</dbReference>
<keyword evidence="3" id="KW-0862">Zinc</keyword>
<accession>A0A2N5GM08</accession>
<dbReference type="Pfam" id="PF00465">
    <property type="entry name" value="Fe-ADH"/>
    <property type="match status" value="1"/>
</dbReference>
<dbReference type="EMBL" id="PGVD01000028">
    <property type="protein sequence ID" value="PLR97130.1"/>
    <property type="molecule type" value="Genomic_DNA"/>
</dbReference>
<dbReference type="GO" id="GO:0046872">
    <property type="term" value="F:metal ion binding"/>
    <property type="evidence" value="ECO:0007669"/>
    <property type="project" value="UniProtKB-KW"/>
</dbReference>
<evidence type="ECO:0000256" key="2">
    <source>
        <dbReference type="ARBA" id="ARBA00023002"/>
    </source>
</evidence>
<name>A0A2N5GM08_9BACI</name>
<dbReference type="PIRSF" id="PIRSF000112">
    <property type="entry name" value="Glycerol_dehydrogenase"/>
    <property type="match status" value="1"/>
</dbReference>
<dbReference type="AlphaFoldDB" id="A0A2N5GM08"/>
<evidence type="ECO:0000259" key="5">
    <source>
        <dbReference type="Pfam" id="PF00465"/>
    </source>
</evidence>
<dbReference type="InterPro" id="IPR016205">
    <property type="entry name" value="Glycerol_DH"/>
</dbReference>
<dbReference type="PANTHER" id="PTHR43616">
    <property type="entry name" value="GLYCEROL DEHYDROGENASE"/>
    <property type="match status" value="1"/>
</dbReference>
<dbReference type="EMBL" id="PGVA01000024">
    <property type="protein sequence ID" value="PLR82865.1"/>
    <property type="molecule type" value="Genomic_DNA"/>
</dbReference>
<dbReference type="PANTHER" id="PTHR43616:SF3">
    <property type="entry name" value="HYDROXYCARBOXYLATE DEHYDROGENASE A"/>
    <property type="match status" value="1"/>
</dbReference>
<dbReference type="SUPFAM" id="SSF56796">
    <property type="entry name" value="Dehydroquinate synthase-like"/>
    <property type="match status" value="1"/>
</dbReference>
<evidence type="ECO:0000256" key="4">
    <source>
        <dbReference type="PIRSR" id="PIRSR000112-3"/>
    </source>
</evidence>
<feature type="binding site" evidence="4">
    <location>
        <position position="124"/>
    </location>
    <ligand>
        <name>NAD(+)</name>
        <dbReference type="ChEBI" id="CHEBI:57540"/>
    </ligand>
</feature>
<dbReference type="GO" id="GO:0016614">
    <property type="term" value="F:oxidoreductase activity, acting on CH-OH group of donors"/>
    <property type="evidence" value="ECO:0007669"/>
    <property type="project" value="InterPro"/>
</dbReference>
<dbReference type="Gene3D" id="3.40.50.1970">
    <property type="match status" value="1"/>
</dbReference>
<dbReference type="CDD" id="cd08172">
    <property type="entry name" value="GlyDH-like"/>
    <property type="match status" value="1"/>
</dbReference>
<keyword evidence="1 3" id="KW-0479">Metal-binding</keyword>
<comment type="cofactor">
    <cofactor evidence="3">
        <name>Zn(2+)</name>
        <dbReference type="ChEBI" id="CHEBI:29105"/>
    </cofactor>
    <text evidence="3">Binds 1 zinc ion per subunit.</text>
</comment>
<feature type="binding site" evidence="4">
    <location>
        <position position="130"/>
    </location>
    <ligand>
        <name>NAD(+)</name>
        <dbReference type="ChEBI" id="CHEBI:57540"/>
    </ligand>
</feature>
<organism evidence="6 8">
    <name type="scientific">Bacillus canaveralius</name>
    <dbReference type="NCBI Taxonomy" id="1403243"/>
    <lineage>
        <taxon>Bacteria</taxon>
        <taxon>Bacillati</taxon>
        <taxon>Bacillota</taxon>
        <taxon>Bacilli</taxon>
        <taxon>Bacillales</taxon>
        <taxon>Bacillaceae</taxon>
        <taxon>Bacillus</taxon>
    </lineage>
</organism>
<feature type="binding site" evidence="4">
    <location>
        <begin position="115"/>
        <end position="118"/>
    </location>
    <ligand>
        <name>NAD(+)</name>
        <dbReference type="ChEBI" id="CHEBI:57540"/>
    </ligand>
</feature>
<dbReference type="Proteomes" id="UP000234951">
    <property type="component" value="Unassembled WGS sequence"/>
</dbReference>
<evidence type="ECO:0000313" key="9">
    <source>
        <dbReference type="Proteomes" id="UP000235114"/>
    </source>
</evidence>
<evidence type="ECO:0000256" key="1">
    <source>
        <dbReference type="ARBA" id="ARBA00022723"/>
    </source>
</evidence>
<dbReference type="RefSeq" id="WP_101577281.1">
    <property type="nucleotide sequence ID" value="NZ_PGVA01000024.1"/>
</dbReference>
<reference evidence="7 9" key="2">
    <citation type="submission" date="2017-12" db="EMBL/GenBank/DDBJ databases">
        <title>Comparative Functional Genomics of Dry Heat Resistant strains isolated from the Viking Spacecraft.</title>
        <authorList>
            <person name="Seuylemezian A."/>
            <person name="Cooper K."/>
            <person name="Vaishampayan P."/>
        </authorList>
    </citation>
    <scope>NUCLEOTIDE SEQUENCE [LARGE SCALE GENOMIC DNA]</scope>
    <source>
        <strain evidence="7 9">ATCC 29669</strain>
    </source>
</reference>